<feature type="transmembrane region" description="Helical" evidence="9">
    <location>
        <begin position="114"/>
        <end position="134"/>
    </location>
</feature>
<dbReference type="GO" id="GO:0043952">
    <property type="term" value="P:protein transport by the Sec complex"/>
    <property type="evidence" value="ECO:0007669"/>
    <property type="project" value="UniProtKB-UniRule"/>
</dbReference>
<dbReference type="InterPro" id="IPR001901">
    <property type="entry name" value="Translocase_SecE/Sec61-g"/>
</dbReference>
<comment type="subunit">
    <text evidence="9">Component of the Sec protein translocase complex. Heterotrimer consisting of SecY, SecE and SecG subunits. The heterotrimers can form oligomers, although 1 heterotrimer is thought to be able to translocate proteins. Interacts with the ribosome. Interacts with SecDF, and other proteins may be involved. Interacts with SecA.</text>
</comment>
<dbReference type="GO" id="GO:0065002">
    <property type="term" value="P:intracellular protein transmembrane transport"/>
    <property type="evidence" value="ECO:0007669"/>
    <property type="project" value="UniProtKB-UniRule"/>
</dbReference>
<keyword evidence="3 9" id="KW-1003">Cell membrane</keyword>
<evidence type="ECO:0000256" key="9">
    <source>
        <dbReference type="HAMAP-Rule" id="MF_00422"/>
    </source>
</evidence>
<evidence type="ECO:0000313" key="11">
    <source>
        <dbReference type="Proteomes" id="UP000326354"/>
    </source>
</evidence>
<feature type="transmembrane region" description="Helical" evidence="9">
    <location>
        <begin position="68"/>
        <end position="87"/>
    </location>
</feature>
<organism evidence="10 11">
    <name type="scientific">Uabimicrobium amorphum</name>
    <dbReference type="NCBI Taxonomy" id="2596890"/>
    <lineage>
        <taxon>Bacteria</taxon>
        <taxon>Pseudomonadati</taxon>
        <taxon>Planctomycetota</taxon>
        <taxon>Candidatus Uabimicrobiia</taxon>
        <taxon>Candidatus Uabimicrobiales</taxon>
        <taxon>Candidatus Uabimicrobiaceae</taxon>
        <taxon>Candidatus Uabimicrobium</taxon>
    </lineage>
</organism>
<dbReference type="EMBL" id="AP019860">
    <property type="protein sequence ID" value="BBM85568.1"/>
    <property type="molecule type" value="Genomic_DNA"/>
</dbReference>
<accession>A0A5S9F4I0</accession>
<comment type="similarity">
    <text evidence="9">Belongs to the SecE/SEC61-gamma family.</text>
</comment>
<dbReference type="NCBIfam" id="TIGR00964">
    <property type="entry name" value="secE_bact"/>
    <property type="match status" value="1"/>
</dbReference>
<dbReference type="Proteomes" id="UP000326354">
    <property type="component" value="Chromosome"/>
</dbReference>
<dbReference type="GO" id="GO:0006605">
    <property type="term" value="P:protein targeting"/>
    <property type="evidence" value="ECO:0007669"/>
    <property type="project" value="UniProtKB-UniRule"/>
</dbReference>
<evidence type="ECO:0000256" key="4">
    <source>
        <dbReference type="ARBA" id="ARBA00022692"/>
    </source>
</evidence>
<dbReference type="HAMAP" id="MF_00422">
    <property type="entry name" value="SecE"/>
    <property type="match status" value="1"/>
</dbReference>
<keyword evidence="6 9" id="KW-1133">Transmembrane helix</keyword>
<evidence type="ECO:0000256" key="2">
    <source>
        <dbReference type="ARBA" id="ARBA00022448"/>
    </source>
</evidence>
<comment type="caution">
    <text evidence="9">Lacks conserved residue(s) required for the propagation of feature annotation.</text>
</comment>
<evidence type="ECO:0000256" key="3">
    <source>
        <dbReference type="ARBA" id="ARBA00022475"/>
    </source>
</evidence>
<dbReference type="GO" id="GO:0009306">
    <property type="term" value="P:protein secretion"/>
    <property type="evidence" value="ECO:0007669"/>
    <property type="project" value="UniProtKB-UniRule"/>
</dbReference>
<comment type="function">
    <text evidence="9">Essential subunit of the Sec protein translocation channel SecYEG. Clamps together the 2 halves of SecY. May contact the channel plug during translocation.</text>
</comment>
<evidence type="ECO:0000256" key="1">
    <source>
        <dbReference type="ARBA" id="ARBA00004370"/>
    </source>
</evidence>
<dbReference type="InterPro" id="IPR005807">
    <property type="entry name" value="SecE_bac"/>
</dbReference>
<protein>
    <recommendedName>
        <fullName evidence="9">Protein translocase subunit SecE</fullName>
    </recommendedName>
</protein>
<keyword evidence="7 9" id="KW-0811">Translocation</keyword>
<dbReference type="InterPro" id="IPR038379">
    <property type="entry name" value="SecE_sf"/>
</dbReference>
<dbReference type="RefSeq" id="WP_229759280.1">
    <property type="nucleotide sequence ID" value="NZ_AP019860.1"/>
</dbReference>
<comment type="subcellular location">
    <subcellularLocation>
        <location evidence="1">Membrane</location>
    </subcellularLocation>
</comment>
<dbReference type="PANTHER" id="PTHR33910">
    <property type="entry name" value="PROTEIN TRANSLOCASE SUBUNIT SECE"/>
    <property type="match status" value="1"/>
</dbReference>
<keyword evidence="5 9" id="KW-0653">Protein transport</keyword>
<evidence type="ECO:0000256" key="8">
    <source>
        <dbReference type="ARBA" id="ARBA00023136"/>
    </source>
</evidence>
<dbReference type="KEGG" id="uam:UABAM_03942"/>
<sequence length="147" mass="16922">MPLLPIYKKKQGQVVRWTAFLTFVALWLFATYRCFGSFPEWEWTSTVYMEGIVIPLIDYSLPVVTPKLLVSLGIGLLLIIMSAYFCFLSQRTSDFLIDTESEMRKVSWPTMKEVVKSSTVVIIAIIILALYLFVVDIGFDSIFQRVF</sequence>
<keyword evidence="11" id="KW-1185">Reference proteome</keyword>
<dbReference type="GO" id="GO:0008320">
    <property type="term" value="F:protein transmembrane transporter activity"/>
    <property type="evidence" value="ECO:0007669"/>
    <property type="project" value="UniProtKB-UniRule"/>
</dbReference>
<dbReference type="AlphaFoldDB" id="A0A5S9F4I0"/>
<dbReference type="GO" id="GO:0005886">
    <property type="term" value="C:plasma membrane"/>
    <property type="evidence" value="ECO:0007669"/>
    <property type="project" value="UniProtKB-UniRule"/>
</dbReference>
<dbReference type="PANTHER" id="PTHR33910:SF1">
    <property type="entry name" value="PROTEIN TRANSLOCASE SUBUNIT SECE"/>
    <property type="match status" value="1"/>
</dbReference>
<dbReference type="Gene3D" id="1.20.5.1030">
    <property type="entry name" value="Preprotein translocase secy subunit"/>
    <property type="match status" value="1"/>
</dbReference>
<name>A0A5S9F4I0_UABAM</name>
<evidence type="ECO:0000256" key="7">
    <source>
        <dbReference type="ARBA" id="ARBA00023010"/>
    </source>
</evidence>
<evidence type="ECO:0000256" key="6">
    <source>
        <dbReference type="ARBA" id="ARBA00022989"/>
    </source>
</evidence>
<evidence type="ECO:0000313" key="10">
    <source>
        <dbReference type="EMBL" id="BBM85568.1"/>
    </source>
</evidence>
<dbReference type="Pfam" id="PF00584">
    <property type="entry name" value="SecE"/>
    <property type="match status" value="1"/>
</dbReference>
<reference evidence="10 11" key="1">
    <citation type="submission" date="2019-08" db="EMBL/GenBank/DDBJ databases">
        <title>Complete genome sequence of Candidatus Uab amorphum.</title>
        <authorList>
            <person name="Shiratori T."/>
            <person name="Suzuki S."/>
            <person name="Kakizawa Y."/>
            <person name="Ishida K."/>
        </authorList>
    </citation>
    <scope>NUCLEOTIDE SEQUENCE [LARGE SCALE GENOMIC DNA]</scope>
    <source>
        <strain evidence="10 11">SRT547</strain>
    </source>
</reference>
<keyword evidence="4 9" id="KW-0812">Transmembrane</keyword>
<feature type="transmembrane region" description="Helical" evidence="9">
    <location>
        <begin position="14"/>
        <end position="32"/>
    </location>
</feature>
<proteinExistence type="inferred from homology"/>
<keyword evidence="8 9" id="KW-0472">Membrane</keyword>
<evidence type="ECO:0000256" key="5">
    <source>
        <dbReference type="ARBA" id="ARBA00022927"/>
    </source>
</evidence>
<keyword evidence="2 9" id="KW-0813">Transport</keyword>
<gene>
    <name evidence="9" type="primary">secE</name>
    <name evidence="10" type="ORF">UABAM_03942</name>
</gene>